<protein>
    <submittedName>
        <fullName evidence="7">DEAH-box ATP-dependent RNA helicase prp43</fullName>
        <ecNumber evidence="7">3.6.4.13</ecNumber>
    </submittedName>
</protein>
<dbReference type="SUPFAM" id="SSF52540">
    <property type="entry name" value="P-loop containing nucleoside triphosphate hydrolases"/>
    <property type="match status" value="1"/>
</dbReference>
<keyword evidence="5" id="KW-0067">ATP-binding</keyword>
<evidence type="ECO:0000256" key="2">
    <source>
        <dbReference type="ARBA" id="ARBA00022741"/>
    </source>
</evidence>
<proteinExistence type="inferred from homology"/>
<dbReference type="EMBL" id="JAOQAZ010000008">
    <property type="protein sequence ID" value="KAJ4264489.1"/>
    <property type="molecule type" value="Genomic_DNA"/>
</dbReference>
<dbReference type="AlphaFoldDB" id="A0A9W8S302"/>
<dbReference type="InterPro" id="IPR011545">
    <property type="entry name" value="DEAD/DEAH_box_helicase_dom"/>
</dbReference>
<dbReference type="OrthoDB" id="10253254at2759"/>
<evidence type="ECO:0000256" key="5">
    <source>
        <dbReference type="ARBA" id="ARBA00022840"/>
    </source>
</evidence>
<comment type="similarity">
    <text evidence="1">Belongs to the DEAD box helicase family. DEAH subfamily.</text>
</comment>
<evidence type="ECO:0000259" key="6">
    <source>
        <dbReference type="PROSITE" id="PS51192"/>
    </source>
</evidence>
<dbReference type="GO" id="GO:0003724">
    <property type="term" value="F:RNA helicase activity"/>
    <property type="evidence" value="ECO:0007669"/>
    <property type="project" value="UniProtKB-EC"/>
</dbReference>
<dbReference type="InterPro" id="IPR002464">
    <property type="entry name" value="DNA/RNA_helicase_DEAH_CS"/>
</dbReference>
<keyword evidence="8" id="KW-1185">Reference proteome</keyword>
<evidence type="ECO:0000256" key="1">
    <source>
        <dbReference type="ARBA" id="ARBA00008792"/>
    </source>
</evidence>
<dbReference type="Proteomes" id="UP001152049">
    <property type="component" value="Unassembled WGS sequence"/>
</dbReference>
<dbReference type="GO" id="GO:0003723">
    <property type="term" value="F:RNA binding"/>
    <property type="evidence" value="ECO:0007669"/>
    <property type="project" value="TreeGrafter"/>
</dbReference>
<dbReference type="Gene3D" id="3.40.50.300">
    <property type="entry name" value="P-loop containing nucleotide triphosphate hydrolases"/>
    <property type="match status" value="1"/>
</dbReference>
<gene>
    <name evidence="7" type="primary">PRP43_2</name>
    <name evidence="7" type="ORF">NW762_005689</name>
</gene>
<dbReference type="GO" id="GO:0016787">
    <property type="term" value="F:hydrolase activity"/>
    <property type="evidence" value="ECO:0007669"/>
    <property type="project" value="UniProtKB-KW"/>
</dbReference>
<dbReference type="GO" id="GO:0005524">
    <property type="term" value="F:ATP binding"/>
    <property type="evidence" value="ECO:0007669"/>
    <property type="project" value="UniProtKB-KW"/>
</dbReference>
<keyword evidence="4 7" id="KW-0347">Helicase</keyword>
<dbReference type="PROSITE" id="PS00690">
    <property type="entry name" value="DEAH_ATP_HELICASE"/>
    <property type="match status" value="1"/>
</dbReference>
<reference evidence="7" key="1">
    <citation type="submission" date="2022-09" db="EMBL/GenBank/DDBJ databases">
        <title>Fusarium specimens isolated from Avocado Roots.</title>
        <authorList>
            <person name="Stajich J."/>
            <person name="Roper C."/>
            <person name="Heimlech-Rivalta G."/>
        </authorList>
    </citation>
    <scope>NUCLEOTIDE SEQUENCE</scope>
    <source>
        <strain evidence="7">CF00136</strain>
    </source>
</reference>
<comment type="caution">
    <text evidence="7">The sequence shown here is derived from an EMBL/GenBank/DDBJ whole genome shotgun (WGS) entry which is preliminary data.</text>
</comment>
<dbReference type="EC" id="3.6.4.13" evidence="7"/>
<evidence type="ECO:0000256" key="3">
    <source>
        <dbReference type="ARBA" id="ARBA00022801"/>
    </source>
</evidence>
<dbReference type="CDD" id="cd17917">
    <property type="entry name" value="DEXHc_RHA-like"/>
    <property type="match status" value="1"/>
</dbReference>
<name>A0A9W8S302_9HYPO</name>
<dbReference type="Pfam" id="PF00270">
    <property type="entry name" value="DEAD"/>
    <property type="match status" value="1"/>
</dbReference>
<dbReference type="InterPro" id="IPR027417">
    <property type="entry name" value="P-loop_NTPase"/>
</dbReference>
<evidence type="ECO:0000256" key="4">
    <source>
        <dbReference type="ARBA" id="ARBA00022806"/>
    </source>
</evidence>
<dbReference type="PANTHER" id="PTHR18934">
    <property type="entry name" value="ATP-DEPENDENT RNA HELICASE"/>
    <property type="match status" value="1"/>
</dbReference>
<evidence type="ECO:0000313" key="8">
    <source>
        <dbReference type="Proteomes" id="UP001152049"/>
    </source>
</evidence>
<keyword evidence="3 7" id="KW-0378">Hydrolase</keyword>
<dbReference type="PANTHER" id="PTHR18934:SF99">
    <property type="entry name" value="ATP-DEPENDENT RNA HELICASE DHX37-RELATED"/>
    <property type="match status" value="1"/>
</dbReference>
<accession>A0A9W8S302</accession>
<sequence>MNPFYPRRAFTQQYHNELLKRRKELPDSGHHFWLHLPDLWLLCVLYCPGIQHMGPGKTTQPVKAILFDEFPSGPTRGMHPASPGGRDWCCVLRGLGDRRCVVTLGGYKGRFDNRKSFETHFAFATDGLLLRVYESDPILSQYACIVIDEAHERTCNTDMLLALIKDTLTTRSDLKLVVMSATISIDKFCRYFNTTNVFEARRQAHSACIKYLDAH</sequence>
<organism evidence="7 8">
    <name type="scientific">Fusarium torreyae</name>
    <dbReference type="NCBI Taxonomy" id="1237075"/>
    <lineage>
        <taxon>Eukaryota</taxon>
        <taxon>Fungi</taxon>
        <taxon>Dikarya</taxon>
        <taxon>Ascomycota</taxon>
        <taxon>Pezizomycotina</taxon>
        <taxon>Sordariomycetes</taxon>
        <taxon>Hypocreomycetidae</taxon>
        <taxon>Hypocreales</taxon>
        <taxon>Nectriaceae</taxon>
        <taxon>Fusarium</taxon>
    </lineage>
</organism>
<evidence type="ECO:0000313" key="7">
    <source>
        <dbReference type="EMBL" id="KAJ4264489.1"/>
    </source>
</evidence>
<dbReference type="PROSITE" id="PS51192">
    <property type="entry name" value="HELICASE_ATP_BIND_1"/>
    <property type="match status" value="1"/>
</dbReference>
<keyword evidence="2" id="KW-0547">Nucleotide-binding</keyword>
<dbReference type="InterPro" id="IPR014001">
    <property type="entry name" value="Helicase_ATP-bd"/>
</dbReference>
<feature type="domain" description="Helicase ATP-binding" evidence="6">
    <location>
        <begin position="52"/>
        <end position="201"/>
    </location>
</feature>